<protein>
    <submittedName>
        <fullName evidence="2">Glycosyltransferase family 4 protein</fullName>
    </submittedName>
</protein>
<name>A0A139K6E7_BACT4</name>
<organism evidence="2 4">
    <name type="scientific">Bacteroides thetaiotaomicron</name>
    <dbReference type="NCBI Taxonomy" id="818"/>
    <lineage>
        <taxon>Bacteria</taxon>
        <taxon>Pseudomonadati</taxon>
        <taxon>Bacteroidota</taxon>
        <taxon>Bacteroidia</taxon>
        <taxon>Bacteroidales</taxon>
        <taxon>Bacteroidaceae</taxon>
        <taxon>Bacteroides</taxon>
    </lineage>
</organism>
<reference evidence="1 3" key="1">
    <citation type="submission" date="2015-09" db="EMBL/GenBank/DDBJ databases">
        <authorList>
            <consortium name="Pathogen Informatics"/>
        </authorList>
    </citation>
    <scope>NUCLEOTIDE SEQUENCE [LARGE SCALE GENOMIC DNA]</scope>
    <source>
        <strain evidence="1 3">2789STDY5834945</strain>
    </source>
</reference>
<dbReference type="Proteomes" id="UP000436825">
    <property type="component" value="Unassembled WGS sequence"/>
</dbReference>
<proteinExistence type="predicted"/>
<reference evidence="2 4" key="2">
    <citation type="journal article" date="2019" name="Nat. Med.">
        <title>A library of human gut bacterial isolates paired with longitudinal multiomics data enables mechanistic microbiome research.</title>
        <authorList>
            <person name="Poyet M."/>
            <person name="Groussin M."/>
            <person name="Gibbons S.M."/>
            <person name="Avila-Pacheco J."/>
            <person name="Jiang X."/>
            <person name="Kearney S.M."/>
            <person name="Perrotta A.R."/>
            <person name="Berdy B."/>
            <person name="Zhao S."/>
            <person name="Lieberman T.D."/>
            <person name="Swanson P.K."/>
            <person name="Smith M."/>
            <person name="Roesemann S."/>
            <person name="Alexander J.E."/>
            <person name="Rich S.A."/>
            <person name="Livny J."/>
            <person name="Vlamakis H."/>
            <person name="Clish C."/>
            <person name="Bullock K."/>
            <person name="Deik A."/>
            <person name="Scott J."/>
            <person name="Pierce K.A."/>
            <person name="Xavier R.J."/>
            <person name="Alm E.J."/>
        </authorList>
    </citation>
    <scope>NUCLEOTIDE SEQUENCE [LARGE SCALE GENOMIC DNA]</scope>
    <source>
        <strain evidence="2 4">BIOML-A160</strain>
    </source>
</reference>
<sequence>MKGLFLIFHGFEAFNGISKKIRYQVKALQECGLEMHTCWLDDTDNHKRRMVDESIIADYGFGIKGKILKRIEFDSIVHYVQKENIDFIYVRYVHNASPFSIRLMKLLKKTGARIVMEIPTYPYDQEYKGLPFVYQRILFIDKCFRQHLARYVDKIVTFSDYDIIWNRPTIRISNGIDFSEIPLRGPKNDTTHSLQLIAVATMHPWHGFDRAIAGMANYYRTHTGTHDYKVYLNIVGFGVPELVDSYKKDVAKHQLEKYIIFHSALYGKELDAVFEQSDMGIGSLARHRSGIDKIKTLKNREYAARGIPFVYSETDDDFEHQPYILKAAPDDSPLDIEKVIRFYQSLKTTPLQIRMSIEQSLSWKAQMQIVINETFE</sequence>
<dbReference type="PATRIC" id="fig|818.29.peg.3397"/>
<gene>
    <name evidence="1" type="ORF">ERS852557_01343</name>
    <name evidence="2" type="ORF">GAN75_04405</name>
</gene>
<dbReference type="SUPFAM" id="SSF53756">
    <property type="entry name" value="UDP-Glycosyltransferase/glycogen phosphorylase"/>
    <property type="match status" value="1"/>
</dbReference>
<keyword evidence="2" id="KW-0808">Transferase</keyword>
<evidence type="ECO:0000313" key="2">
    <source>
        <dbReference type="EMBL" id="KAB4458304.1"/>
    </source>
</evidence>
<dbReference type="Proteomes" id="UP000095541">
    <property type="component" value="Unassembled WGS sequence"/>
</dbReference>
<dbReference type="GO" id="GO:0016740">
    <property type="term" value="F:transferase activity"/>
    <property type="evidence" value="ECO:0007669"/>
    <property type="project" value="UniProtKB-KW"/>
</dbReference>
<dbReference type="Gene3D" id="3.40.50.2000">
    <property type="entry name" value="Glycogen Phosphorylase B"/>
    <property type="match status" value="2"/>
</dbReference>
<dbReference type="EMBL" id="CZBI01000002">
    <property type="protein sequence ID" value="CUP70113.1"/>
    <property type="molecule type" value="Genomic_DNA"/>
</dbReference>
<evidence type="ECO:0000313" key="1">
    <source>
        <dbReference type="EMBL" id="CUP70113.1"/>
    </source>
</evidence>
<evidence type="ECO:0000313" key="3">
    <source>
        <dbReference type="Proteomes" id="UP000095541"/>
    </source>
</evidence>
<accession>A0A139K6E7</accession>
<evidence type="ECO:0000313" key="4">
    <source>
        <dbReference type="Proteomes" id="UP000436825"/>
    </source>
</evidence>
<dbReference type="EMBL" id="WCRW01000002">
    <property type="protein sequence ID" value="KAB4458304.1"/>
    <property type="molecule type" value="Genomic_DNA"/>
</dbReference>
<dbReference type="AlphaFoldDB" id="A0A139K6E7"/>
<dbReference type="RefSeq" id="WP_054959161.1">
    <property type="nucleotide sequence ID" value="NZ_CDQO01000141.1"/>
</dbReference>